<dbReference type="EMBL" id="HG994584">
    <property type="protein sequence ID" value="CAF2956099.1"/>
    <property type="molecule type" value="Genomic_DNA"/>
</dbReference>
<dbReference type="AlphaFoldDB" id="A0A7R8D051"/>
<dbReference type="Proteomes" id="UP000675881">
    <property type="component" value="Chromosome 5"/>
</dbReference>
<proteinExistence type="predicted"/>
<feature type="compositionally biased region" description="Polar residues" evidence="1">
    <location>
        <begin position="58"/>
        <end position="67"/>
    </location>
</feature>
<keyword evidence="3" id="KW-1185">Reference proteome</keyword>
<evidence type="ECO:0000313" key="3">
    <source>
        <dbReference type="Proteomes" id="UP000675881"/>
    </source>
</evidence>
<protein>
    <submittedName>
        <fullName evidence="2">(salmon louse) hypothetical protein</fullName>
    </submittedName>
</protein>
<feature type="compositionally biased region" description="Polar residues" evidence="1">
    <location>
        <begin position="81"/>
        <end position="92"/>
    </location>
</feature>
<accession>A0A7R8D051</accession>
<gene>
    <name evidence="2" type="ORF">LSAA_10017</name>
</gene>
<feature type="region of interest" description="Disordered" evidence="1">
    <location>
        <begin position="58"/>
        <end position="105"/>
    </location>
</feature>
<evidence type="ECO:0000313" key="2">
    <source>
        <dbReference type="EMBL" id="CAF2956099.1"/>
    </source>
</evidence>
<sequence length="155" mass="17458">MHYDSMLSVFITTDLSPFGLGVILSPMDDGIEFLIRSDHQPIKYIFNPTKELPPVVSAQLQADSPSRSPIDDPVEEDNSTDSKMSYSITSSRSNEEEPLETIKEDDSVRKVIDAARSGDYLKVEERAYTRKKNHLSIRDSILFWGIRTVAPSSSF</sequence>
<reference evidence="2" key="1">
    <citation type="submission" date="2021-02" db="EMBL/GenBank/DDBJ databases">
        <authorList>
            <person name="Bekaert M."/>
        </authorList>
    </citation>
    <scope>NUCLEOTIDE SEQUENCE</scope>
    <source>
        <strain evidence="2">IoA-00</strain>
    </source>
</reference>
<dbReference type="OrthoDB" id="6380665at2759"/>
<organism evidence="2 3">
    <name type="scientific">Lepeophtheirus salmonis</name>
    <name type="common">Salmon louse</name>
    <name type="synonym">Caligus salmonis</name>
    <dbReference type="NCBI Taxonomy" id="72036"/>
    <lineage>
        <taxon>Eukaryota</taxon>
        <taxon>Metazoa</taxon>
        <taxon>Ecdysozoa</taxon>
        <taxon>Arthropoda</taxon>
        <taxon>Crustacea</taxon>
        <taxon>Multicrustacea</taxon>
        <taxon>Hexanauplia</taxon>
        <taxon>Copepoda</taxon>
        <taxon>Siphonostomatoida</taxon>
        <taxon>Caligidae</taxon>
        <taxon>Lepeophtheirus</taxon>
    </lineage>
</organism>
<evidence type="ECO:0000256" key="1">
    <source>
        <dbReference type="SAM" id="MobiDB-lite"/>
    </source>
</evidence>
<name>A0A7R8D051_LEPSM</name>